<evidence type="ECO:0000313" key="11">
    <source>
        <dbReference type="Proteomes" id="UP000827092"/>
    </source>
</evidence>
<dbReference type="SUPFAM" id="SSF81321">
    <property type="entry name" value="Family A G protein-coupled receptor-like"/>
    <property type="match status" value="1"/>
</dbReference>
<keyword evidence="7" id="KW-0675">Receptor</keyword>
<dbReference type="Gene3D" id="1.20.1070.10">
    <property type="entry name" value="Rhodopsin 7-helix transmembrane proteins"/>
    <property type="match status" value="1"/>
</dbReference>
<organism evidence="10 11">
    <name type="scientific">Oedothorax gibbosus</name>
    <dbReference type="NCBI Taxonomy" id="931172"/>
    <lineage>
        <taxon>Eukaryota</taxon>
        <taxon>Metazoa</taxon>
        <taxon>Ecdysozoa</taxon>
        <taxon>Arthropoda</taxon>
        <taxon>Chelicerata</taxon>
        <taxon>Arachnida</taxon>
        <taxon>Araneae</taxon>
        <taxon>Araneomorphae</taxon>
        <taxon>Entelegynae</taxon>
        <taxon>Araneoidea</taxon>
        <taxon>Linyphiidae</taxon>
        <taxon>Erigoninae</taxon>
        <taxon>Oedothorax</taxon>
    </lineage>
</organism>
<evidence type="ECO:0000256" key="5">
    <source>
        <dbReference type="ARBA" id="ARBA00022989"/>
    </source>
</evidence>
<comment type="caution">
    <text evidence="10">The sequence shown here is derived from an EMBL/GenBank/DDBJ whole genome shotgun (WGS) entry which is preliminary data.</text>
</comment>
<keyword evidence="4 8" id="KW-0812">Transmembrane</keyword>
<evidence type="ECO:0000256" key="6">
    <source>
        <dbReference type="ARBA" id="ARBA00023136"/>
    </source>
</evidence>
<dbReference type="InterPro" id="IPR000276">
    <property type="entry name" value="GPCR_Rhodpsn"/>
</dbReference>
<evidence type="ECO:0000256" key="1">
    <source>
        <dbReference type="ARBA" id="ARBA00004651"/>
    </source>
</evidence>
<dbReference type="GO" id="GO:0032870">
    <property type="term" value="P:cellular response to hormone stimulus"/>
    <property type="evidence" value="ECO:0007669"/>
    <property type="project" value="TreeGrafter"/>
</dbReference>
<dbReference type="GO" id="GO:0004930">
    <property type="term" value="F:G protein-coupled receptor activity"/>
    <property type="evidence" value="ECO:0007669"/>
    <property type="project" value="InterPro"/>
</dbReference>
<keyword evidence="6 8" id="KW-0472">Membrane</keyword>
<gene>
    <name evidence="10" type="ORF">JTE90_018444</name>
</gene>
<dbReference type="PANTHER" id="PTHR24241">
    <property type="entry name" value="NEUROPEPTIDE RECEPTOR-RELATED G-PROTEIN COUPLED RECEPTOR"/>
    <property type="match status" value="1"/>
</dbReference>
<evidence type="ECO:0000256" key="4">
    <source>
        <dbReference type="ARBA" id="ARBA00022692"/>
    </source>
</evidence>
<dbReference type="PROSITE" id="PS50262">
    <property type="entry name" value="G_PROTEIN_RECEP_F1_2"/>
    <property type="match status" value="1"/>
</dbReference>
<dbReference type="GO" id="GO:0042277">
    <property type="term" value="F:peptide binding"/>
    <property type="evidence" value="ECO:0007669"/>
    <property type="project" value="TreeGrafter"/>
</dbReference>
<dbReference type="AlphaFoldDB" id="A0AAV6UZM0"/>
<protein>
    <recommendedName>
        <fullName evidence="9">G-protein coupled receptors family 1 profile domain-containing protein</fullName>
    </recommendedName>
</protein>
<dbReference type="PRINTS" id="PR00237">
    <property type="entry name" value="GPCRRHODOPSN"/>
</dbReference>
<evidence type="ECO:0000259" key="9">
    <source>
        <dbReference type="PROSITE" id="PS50262"/>
    </source>
</evidence>
<dbReference type="InterPro" id="IPR017452">
    <property type="entry name" value="GPCR_Rhodpsn_7TM"/>
</dbReference>
<sequence>MRDKLVAIFRVLRGPFVEDFYQCVTYGFYSALWQEQLYTSITLVLMFALPLVVIVATYTATFLTISDSGRKKLFSERTTRTPIDDTRYKILHKAKMKSLTITVVIVVAFVVCWTPYYVMMVIFMFLEPDEQLSQDLQSAIFFFGSSTALVNPLIYGAFHLRERPNSKKSRSKSTSFYYSSSMRLEPTVRKSDRTSRRSEHDLVHLQVHENGKHTLVVSKNSLLDFPKSGTSASSV</sequence>
<comment type="subcellular location">
    <subcellularLocation>
        <location evidence="1">Cell membrane</location>
        <topology evidence="1">Multi-pass membrane protein</topology>
    </subcellularLocation>
</comment>
<feature type="transmembrane region" description="Helical" evidence="8">
    <location>
        <begin position="37"/>
        <end position="65"/>
    </location>
</feature>
<dbReference type="GO" id="GO:0005886">
    <property type="term" value="C:plasma membrane"/>
    <property type="evidence" value="ECO:0007669"/>
    <property type="project" value="UniProtKB-SubCell"/>
</dbReference>
<dbReference type="PANTHER" id="PTHR24241:SF59">
    <property type="entry name" value="ADIPOKINETIC HORMONE RECEPTOR, ISOFORM C"/>
    <property type="match status" value="1"/>
</dbReference>
<dbReference type="EMBL" id="JAFNEN010000220">
    <property type="protein sequence ID" value="KAG8189152.1"/>
    <property type="molecule type" value="Genomic_DNA"/>
</dbReference>
<dbReference type="Proteomes" id="UP000827092">
    <property type="component" value="Unassembled WGS sequence"/>
</dbReference>
<keyword evidence="5 8" id="KW-1133">Transmembrane helix</keyword>
<feature type="transmembrane region" description="Helical" evidence="8">
    <location>
        <begin position="138"/>
        <end position="160"/>
    </location>
</feature>
<accession>A0AAV6UZM0</accession>
<keyword evidence="3" id="KW-1003">Cell membrane</keyword>
<evidence type="ECO:0000313" key="10">
    <source>
        <dbReference type="EMBL" id="KAG8189152.1"/>
    </source>
</evidence>
<evidence type="ECO:0000256" key="2">
    <source>
        <dbReference type="ARBA" id="ARBA00010663"/>
    </source>
</evidence>
<dbReference type="Pfam" id="PF00001">
    <property type="entry name" value="7tm_1"/>
    <property type="match status" value="1"/>
</dbReference>
<reference evidence="10 11" key="1">
    <citation type="journal article" date="2022" name="Nat. Ecol. Evol.">
        <title>A masculinizing supergene underlies an exaggerated male reproductive morph in a spider.</title>
        <authorList>
            <person name="Hendrickx F."/>
            <person name="De Corte Z."/>
            <person name="Sonet G."/>
            <person name="Van Belleghem S.M."/>
            <person name="Kostlbacher S."/>
            <person name="Vangestel C."/>
        </authorList>
    </citation>
    <scope>NUCLEOTIDE SEQUENCE [LARGE SCALE GENOMIC DNA]</scope>
    <source>
        <strain evidence="10">W744_W776</strain>
    </source>
</reference>
<name>A0AAV6UZM0_9ARAC</name>
<evidence type="ECO:0000256" key="3">
    <source>
        <dbReference type="ARBA" id="ARBA00022475"/>
    </source>
</evidence>
<proteinExistence type="inferred from homology"/>
<feature type="transmembrane region" description="Helical" evidence="8">
    <location>
        <begin position="99"/>
        <end position="126"/>
    </location>
</feature>
<evidence type="ECO:0000256" key="7">
    <source>
        <dbReference type="ARBA" id="ARBA00023170"/>
    </source>
</evidence>
<feature type="domain" description="G-protein coupled receptors family 1 profile" evidence="9">
    <location>
        <begin position="1"/>
        <end position="155"/>
    </location>
</feature>
<comment type="similarity">
    <text evidence="2">Belongs to the G-protein coupled receptor 1 family.</text>
</comment>
<evidence type="ECO:0000256" key="8">
    <source>
        <dbReference type="SAM" id="Phobius"/>
    </source>
</evidence>
<keyword evidence="11" id="KW-1185">Reference proteome</keyword>